<dbReference type="KEGG" id="gms:SOIL9_01870"/>
<feature type="chain" id="PRO_5026687716" description="Leucine Rich repeats (2 copies)" evidence="1">
    <location>
        <begin position="20"/>
        <end position="227"/>
    </location>
</feature>
<dbReference type="Pfam" id="PF13516">
    <property type="entry name" value="LRR_6"/>
    <property type="match status" value="1"/>
</dbReference>
<dbReference type="RefSeq" id="WP_162671673.1">
    <property type="nucleotide sequence ID" value="NZ_LR593886.1"/>
</dbReference>
<proteinExistence type="predicted"/>
<gene>
    <name evidence="2" type="ORF">SOIL9_01870</name>
</gene>
<keyword evidence="3" id="KW-1185">Reference proteome</keyword>
<sequence>MRTLLTSFLVFGLTSLALAQPSKPTADEQKAIDAIVKLGGTAEIDPKLPEKGRVSAKFEAGADAALVALKKYPQIGSVDVFDASKCTDKAFAALKDLPNLRRLVLSKSNLTVARVNAIAQCVGLYELRIPNAGLTDTEMVGLKKLTLLEALDISENPQVTDKGMATVKALERLQALYLSKTGVGDKGLLELKVLDGLRTLYAGSTKITADGAEKFADDMPNLRTVRR</sequence>
<dbReference type="InterPro" id="IPR001611">
    <property type="entry name" value="Leu-rich_rpt"/>
</dbReference>
<dbReference type="EMBL" id="LR593886">
    <property type="protein sequence ID" value="VTR98701.1"/>
    <property type="molecule type" value="Genomic_DNA"/>
</dbReference>
<dbReference type="AlphaFoldDB" id="A0A6P2DBU7"/>
<dbReference type="Proteomes" id="UP000464178">
    <property type="component" value="Chromosome"/>
</dbReference>
<organism evidence="2 3">
    <name type="scientific">Gemmata massiliana</name>
    <dbReference type="NCBI Taxonomy" id="1210884"/>
    <lineage>
        <taxon>Bacteria</taxon>
        <taxon>Pseudomonadati</taxon>
        <taxon>Planctomycetota</taxon>
        <taxon>Planctomycetia</taxon>
        <taxon>Gemmatales</taxon>
        <taxon>Gemmataceae</taxon>
        <taxon>Gemmata</taxon>
    </lineage>
</organism>
<accession>A0A6P2DBU7</accession>
<protein>
    <recommendedName>
        <fullName evidence="4">Leucine Rich repeats (2 copies)</fullName>
    </recommendedName>
</protein>
<evidence type="ECO:0008006" key="4">
    <source>
        <dbReference type="Google" id="ProtNLM"/>
    </source>
</evidence>
<dbReference type="InterPro" id="IPR032675">
    <property type="entry name" value="LRR_dom_sf"/>
</dbReference>
<dbReference type="SUPFAM" id="SSF52047">
    <property type="entry name" value="RNI-like"/>
    <property type="match status" value="1"/>
</dbReference>
<dbReference type="Gene3D" id="3.80.10.10">
    <property type="entry name" value="Ribonuclease Inhibitor"/>
    <property type="match status" value="1"/>
</dbReference>
<evidence type="ECO:0000313" key="3">
    <source>
        <dbReference type="Proteomes" id="UP000464178"/>
    </source>
</evidence>
<reference evidence="2 3" key="1">
    <citation type="submission" date="2019-05" db="EMBL/GenBank/DDBJ databases">
        <authorList>
            <consortium name="Science for Life Laboratories"/>
        </authorList>
    </citation>
    <scope>NUCLEOTIDE SEQUENCE [LARGE SCALE GENOMIC DNA]</scope>
    <source>
        <strain evidence="2">Soil9</strain>
    </source>
</reference>
<keyword evidence="1" id="KW-0732">Signal</keyword>
<evidence type="ECO:0000256" key="1">
    <source>
        <dbReference type="SAM" id="SignalP"/>
    </source>
</evidence>
<evidence type="ECO:0000313" key="2">
    <source>
        <dbReference type="EMBL" id="VTR98701.1"/>
    </source>
</evidence>
<name>A0A6P2DBU7_9BACT</name>
<feature type="signal peptide" evidence="1">
    <location>
        <begin position="1"/>
        <end position="19"/>
    </location>
</feature>